<evidence type="ECO:0000313" key="2">
    <source>
        <dbReference type="Proteomes" id="UP000790347"/>
    </source>
</evidence>
<proteinExistence type="predicted"/>
<gene>
    <name evidence="1" type="ORF">DERF_011371</name>
</gene>
<reference evidence="1" key="1">
    <citation type="submission" date="2013-05" db="EMBL/GenBank/DDBJ databases">
        <authorList>
            <person name="Yim A.K.Y."/>
            <person name="Chan T.F."/>
            <person name="Ji K.M."/>
            <person name="Liu X.Y."/>
            <person name="Zhou J.W."/>
            <person name="Li R.Q."/>
            <person name="Yang K.Y."/>
            <person name="Li J."/>
            <person name="Li M."/>
            <person name="Law P.T.W."/>
            <person name="Wu Y.L."/>
            <person name="Cai Z.L."/>
            <person name="Qin H."/>
            <person name="Bao Y."/>
            <person name="Leung R.K.K."/>
            <person name="Ng P.K.S."/>
            <person name="Zou J."/>
            <person name="Zhong X.J."/>
            <person name="Ran P.X."/>
            <person name="Zhong N.S."/>
            <person name="Liu Z.G."/>
            <person name="Tsui S.K.W."/>
        </authorList>
    </citation>
    <scope>NUCLEOTIDE SEQUENCE</scope>
    <source>
        <strain evidence="1">Derf</strain>
        <tissue evidence="1">Whole organism</tissue>
    </source>
</reference>
<organism evidence="1 2">
    <name type="scientific">Dermatophagoides farinae</name>
    <name type="common">American house dust mite</name>
    <dbReference type="NCBI Taxonomy" id="6954"/>
    <lineage>
        <taxon>Eukaryota</taxon>
        <taxon>Metazoa</taxon>
        <taxon>Ecdysozoa</taxon>
        <taxon>Arthropoda</taxon>
        <taxon>Chelicerata</taxon>
        <taxon>Arachnida</taxon>
        <taxon>Acari</taxon>
        <taxon>Acariformes</taxon>
        <taxon>Sarcoptiformes</taxon>
        <taxon>Astigmata</taxon>
        <taxon>Psoroptidia</taxon>
        <taxon>Analgoidea</taxon>
        <taxon>Pyroglyphidae</taxon>
        <taxon>Dermatophagoidinae</taxon>
        <taxon>Dermatophagoides</taxon>
    </lineage>
</organism>
<dbReference type="Proteomes" id="UP000790347">
    <property type="component" value="Unassembled WGS sequence"/>
</dbReference>
<reference evidence="1" key="2">
    <citation type="journal article" date="2022" name="Res Sq">
        <title>Comparative Genomics Reveals Insights into the Divergent Evolution of Astigmatic Mites and Household Pest Adaptations.</title>
        <authorList>
            <person name="Xiong Q."/>
            <person name="Wan A.T.-Y."/>
            <person name="Liu X.-Y."/>
            <person name="Fung C.S.-H."/>
            <person name="Xiao X."/>
            <person name="Malainual N."/>
            <person name="Hou J."/>
            <person name="Wang L."/>
            <person name="Wang M."/>
            <person name="Yang K."/>
            <person name="Cui Y."/>
            <person name="Leung E."/>
            <person name="Nong W."/>
            <person name="Shin S.-K."/>
            <person name="Au S."/>
            <person name="Jeong K.Y."/>
            <person name="Chew F.T."/>
            <person name="Hui J."/>
            <person name="Leung T.F."/>
            <person name="Tungtrongchitr A."/>
            <person name="Zhong N."/>
            <person name="Liu Z."/>
            <person name="Tsui S."/>
        </authorList>
    </citation>
    <scope>NUCLEOTIDE SEQUENCE</scope>
    <source>
        <strain evidence="1">Derf</strain>
        <tissue evidence="1">Whole organism</tissue>
    </source>
</reference>
<accession>A0A922L0C4</accession>
<evidence type="ECO:0000313" key="1">
    <source>
        <dbReference type="EMBL" id="KAH9506648.1"/>
    </source>
</evidence>
<comment type="caution">
    <text evidence="1">The sequence shown here is derived from an EMBL/GenBank/DDBJ whole genome shotgun (WGS) entry which is preliminary data.</text>
</comment>
<dbReference type="AlphaFoldDB" id="A0A922L0C4"/>
<protein>
    <submittedName>
        <fullName evidence="1">Uncharacterized protein</fullName>
    </submittedName>
</protein>
<keyword evidence="2" id="KW-1185">Reference proteome</keyword>
<name>A0A922L0C4_DERFA</name>
<sequence>MATMNKRMVSNTIKRLGETSNNLLYRCQMVAAHFDYDLAFYYHDQSENFQPTMDVSHKEWLHRPIRPER</sequence>
<dbReference type="EMBL" id="ASGP02000005">
    <property type="protein sequence ID" value="KAH9506648.1"/>
    <property type="molecule type" value="Genomic_DNA"/>
</dbReference>